<proteinExistence type="predicted"/>
<dbReference type="RefSeq" id="WP_344797079.1">
    <property type="nucleotide sequence ID" value="NZ_BAABAU010000004.1"/>
</dbReference>
<evidence type="ECO:0000256" key="1">
    <source>
        <dbReference type="SAM" id="MobiDB-lite"/>
    </source>
</evidence>
<gene>
    <name evidence="2" type="ORF">GCM10022256_27010</name>
</gene>
<comment type="caution">
    <text evidence="2">The sequence shown here is derived from an EMBL/GenBank/DDBJ whole genome shotgun (WGS) entry which is preliminary data.</text>
</comment>
<evidence type="ECO:0000313" key="2">
    <source>
        <dbReference type="EMBL" id="GAA4267089.1"/>
    </source>
</evidence>
<organism evidence="2 3">
    <name type="scientific">Frondihabitans peucedani</name>
    <dbReference type="NCBI Taxonomy" id="598626"/>
    <lineage>
        <taxon>Bacteria</taxon>
        <taxon>Bacillati</taxon>
        <taxon>Actinomycetota</taxon>
        <taxon>Actinomycetes</taxon>
        <taxon>Micrococcales</taxon>
        <taxon>Microbacteriaceae</taxon>
        <taxon>Frondihabitans</taxon>
    </lineage>
</organism>
<dbReference type="Proteomes" id="UP001501594">
    <property type="component" value="Unassembled WGS sequence"/>
</dbReference>
<keyword evidence="3" id="KW-1185">Reference proteome</keyword>
<protein>
    <submittedName>
        <fullName evidence="2">Uncharacterized protein</fullName>
    </submittedName>
</protein>
<name>A0ABP8E4V8_9MICO</name>
<feature type="region of interest" description="Disordered" evidence="1">
    <location>
        <begin position="1"/>
        <end position="24"/>
    </location>
</feature>
<dbReference type="EMBL" id="BAABAU010000004">
    <property type="protein sequence ID" value="GAA4267089.1"/>
    <property type="molecule type" value="Genomic_DNA"/>
</dbReference>
<accession>A0ABP8E4V8</accession>
<evidence type="ECO:0000313" key="3">
    <source>
        <dbReference type="Proteomes" id="UP001501594"/>
    </source>
</evidence>
<reference evidence="3" key="1">
    <citation type="journal article" date="2019" name="Int. J. Syst. Evol. Microbiol.">
        <title>The Global Catalogue of Microorganisms (GCM) 10K type strain sequencing project: providing services to taxonomists for standard genome sequencing and annotation.</title>
        <authorList>
            <consortium name="The Broad Institute Genomics Platform"/>
            <consortium name="The Broad Institute Genome Sequencing Center for Infectious Disease"/>
            <person name="Wu L."/>
            <person name="Ma J."/>
        </authorList>
    </citation>
    <scope>NUCLEOTIDE SEQUENCE [LARGE SCALE GENOMIC DNA]</scope>
    <source>
        <strain evidence="3">JCM 17442</strain>
    </source>
</reference>
<sequence length="53" mass="5761">MTSRAPQDSRPPHPRVISRPRAGTPIPQLFAPFVLSLDSDDYTGAALEAETRA</sequence>